<dbReference type="Gene3D" id="3.30.465.10">
    <property type="match status" value="1"/>
</dbReference>
<dbReference type="PROSITE" id="PS51387">
    <property type="entry name" value="FAD_PCMH"/>
    <property type="match status" value="1"/>
</dbReference>
<evidence type="ECO:0000313" key="9">
    <source>
        <dbReference type="Proteomes" id="UP000631114"/>
    </source>
</evidence>
<keyword evidence="5" id="KW-0274">FAD</keyword>
<dbReference type="Pfam" id="PF08031">
    <property type="entry name" value="BBE"/>
    <property type="match status" value="1"/>
</dbReference>
<feature type="domain" description="FAD-binding PCMH-type" evidence="7">
    <location>
        <begin position="6"/>
        <end position="181"/>
    </location>
</feature>
<protein>
    <recommendedName>
        <fullName evidence="7">FAD-binding PCMH-type domain-containing protein</fullName>
    </recommendedName>
</protein>
<dbReference type="InterPro" id="IPR036318">
    <property type="entry name" value="FAD-bd_PCMH-like_sf"/>
</dbReference>
<evidence type="ECO:0000256" key="5">
    <source>
        <dbReference type="ARBA" id="ARBA00022827"/>
    </source>
</evidence>
<dbReference type="GO" id="GO:0071949">
    <property type="term" value="F:FAD binding"/>
    <property type="evidence" value="ECO:0007669"/>
    <property type="project" value="InterPro"/>
</dbReference>
<name>A0A835LRI4_9MAGN</name>
<comment type="caution">
    <text evidence="8">The sequence shown here is derived from an EMBL/GenBank/DDBJ whole genome shotgun (WGS) entry which is preliminary data.</text>
</comment>
<proteinExistence type="inferred from homology"/>
<comment type="cofactor">
    <cofactor evidence="1">
        <name>FAD</name>
        <dbReference type="ChEBI" id="CHEBI:57692"/>
    </cofactor>
</comment>
<dbReference type="InterPro" id="IPR016166">
    <property type="entry name" value="FAD-bd_PCMH"/>
</dbReference>
<keyword evidence="3" id="KW-0285">Flavoprotein</keyword>
<dbReference type="InterPro" id="IPR016167">
    <property type="entry name" value="FAD-bd_PCMH_sub1"/>
</dbReference>
<comment type="similarity">
    <text evidence="2">Belongs to the oxygen-dependent FAD-linked oxidoreductase family.</text>
</comment>
<dbReference type="InterPro" id="IPR012951">
    <property type="entry name" value="BBE"/>
</dbReference>
<keyword evidence="4" id="KW-0732">Signal</keyword>
<dbReference type="Pfam" id="PF01565">
    <property type="entry name" value="FAD_binding_4"/>
    <property type="match status" value="1"/>
</dbReference>
<evidence type="ECO:0000256" key="3">
    <source>
        <dbReference type="ARBA" id="ARBA00022630"/>
    </source>
</evidence>
<dbReference type="AlphaFoldDB" id="A0A835LRI4"/>
<dbReference type="GO" id="GO:0016491">
    <property type="term" value="F:oxidoreductase activity"/>
    <property type="evidence" value="ECO:0007669"/>
    <property type="project" value="InterPro"/>
</dbReference>
<evidence type="ECO:0000256" key="4">
    <source>
        <dbReference type="ARBA" id="ARBA00022729"/>
    </source>
</evidence>
<dbReference type="SUPFAM" id="SSF56176">
    <property type="entry name" value="FAD-binding/transporter-associated domain-like"/>
    <property type="match status" value="1"/>
</dbReference>
<dbReference type="Gene3D" id="3.40.462.20">
    <property type="match status" value="1"/>
</dbReference>
<dbReference type="InterPro" id="IPR006094">
    <property type="entry name" value="Oxid_FAD_bind_N"/>
</dbReference>
<sequence>MFISSTTPKPQFIVTPLTESHIQAAVICSKRYGFLIRVRSGGHDYEGLSYISHKAFIIIDLVKFQEINVNIADKTAWVQAGATVGQVYYRIAEQSNNTHAFPSGVCPTMGVGGHIGGGGLGFLMRKYGLAADNVVDAYFIDVKGRILNRKSMGEDLFWAIRGGGGASFGVIVAWKINLVPVPAVVTVCNIPKTLEQGATSLFHIWQNVAHKFDRNIFMRTIVQAVGAQKRRTIEVAFQSVFLGTIKELLPLMKISFPELGLGVKDCNEMSWVNSTLSVAGLTGNPVEILLNRSQRTKNYFKGKSDFVQNVISETDLESIWKVMLAQDISPMMIDEPLGGRMDEILESSIPFPHRVGNLYNIQYFMPWQNGSATTRYLEATKRLYNYMTPYVSKSPRASYVNYKDLDLGINHDVNTTYLEARVWGEKYFKGNFLRLATVKSKVDPENFFWNEQSIPPFHGRA</sequence>
<dbReference type="Proteomes" id="UP000631114">
    <property type="component" value="Unassembled WGS sequence"/>
</dbReference>
<evidence type="ECO:0000256" key="6">
    <source>
        <dbReference type="ARBA" id="ARBA00023180"/>
    </source>
</evidence>
<dbReference type="PANTHER" id="PTHR32448">
    <property type="entry name" value="OS08G0158400 PROTEIN"/>
    <property type="match status" value="1"/>
</dbReference>
<reference evidence="8 9" key="1">
    <citation type="submission" date="2020-10" db="EMBL/GenBank/DDBJ databases">
        <title>The Coptis chinensis genome and diversification of protoberbering-type alkaloids.</title>
        <authorList>
            <person name="Wang B."/>
            <person name="Shu S."/>
            <person name="Song C."/>
            <person name="Liu Y."/>
        </authorList>
    </citation>
    <scope>NUCLEOTIDE SEQUENCE [LARGE SCALE GENOMIC DNA]</scope>
    <source>
        <strain evidence="8">HL-2020</strain>
        <tissue evidence="8">Leaf</tissue>
    </source>
</reference>
<dbReference type="Gene3D" id="3.30.43.10">
    <property type="entry name" value="Uridine Diphospho-n-acetylenolpyruvylglucosamine Reductase, domain 2"/>
    <property type="match status" value="1"/>
</dbReference>
<dbReference type="OrthoDB" id="407275at2759"/>
<gene>
    <name evidence="8" type="ORF">IFM89_013924</name>
</gene>
<dbReference type="EMBL" id="JADFTS010000007">
    <property type="protein sequence ID" value="KAF9596876.1"/>
    <property type="molecule type" value="Genomic_DNA"/>
</dbReference>
<dbReference type="InterPro" id="IPR016169">
    <property type="entry name" value="FAD-bd_PCMH_sub2"/>
</dbReference>
<evidence type="ECO:0000259" key="7">
    <source>
        <dbReference type="PROSITE" id="PS51387"/>
    </source>
</evidence>
<keyword evidence="6" id="KW-0325">Glycoprotein</keyword>
<evidence type="ECO:0000256" key="2">
    <source>
        <dbReference type="ARBA" id="ARBA00005466"/>
    </source>
</evidence>
<keyword evidence="9" id="KW-1185">Reference proteome</keyword>
<evidence type="ECO:0000313" key="8">
    <source>
        <dbReference type="EMBL" id="KAF9596876.1"/>
    </source>
</evidence>
<evidence type="ECO:0000256" key="1">
    <source>
        <dbReference type="ARBA" id="ARBA00001974"/>
    </source>
</evidence>
<organism evidence="8 9">
    <name type="scientific">Coptis chinensis</name>
    <dbReference type="NCBI Taxonomy" id="261450"/>
    <lineage>
        <taxon>Eukaryota</taxon>
        <taxon>Viridiplantae</taxon>
        <taxon>Streptophyta</taxon>
        <taxon>Embryophyta</taxon>
        <taxon>Tracheophyta</taxon>
        <taxon>Spermatophyta</taxon>
        <taxon>Magnoliopsida</taxon>
        <taxon>Ranunculales</taxon>
        <taxon>Ranunculaceae</taxon>
        <taxon>Coptidoideae</taxon>
        <taxon>Coptis</taxon>
    </lineage>
</organism>
<accession>A0A835LRI4</accession>